<dbReference type="InterPro" id="IPR000801">
    <property type="entry name" value="Esterase-like"/>
</dbReference>
<name>A0A495IW59_9SPHI</name>
<gene>
    <name evidence="1" type="ORF">BDD43_1037</name>
</gene>
<organism evidence="1 2">
    <name type="scientific">Mucilaginibacter gracilis</name>
    <dbReference type="NCBI Taxonomy" id="423350"/>
    <lineage>
        <taxon>Bacteria</taxon>
        <taxon>Pseudomonadati</taxon>
        <taxon>Bacteroidota</taxon>
        <taxon>Sphingobacteriia</taxon>
        <taxon>Sphingobacteriales</taxon>
        <taxon>Sphingobacteriaceae</taxon>
        <taxon>Mucilaginibacter</taxon>
    </lineage>
</organism>
<proteinExistence type="predicted"/>
<accession>A0A495IW59</accession>
<keyword evidence="2" id="KW-1185">Reference proteome</keyword>
<dbReference type="PANTHER" id="PTHR48098:SF3">
    <property type="entry name" value="IRON(III) ENTEROBACTIN ESTERASE"/>
    <property type="match status" value="1"/>
</dbReference>
<dbReference type="EMBL" id="RBKU01000001">
    <property type="protein sequence ID" value="RKR80900.1"/>
    <property type="molecule type" value="Genomic_DNA"/>
</dbReference>
<dbReference type="Pfam" id="PF00756">
    <property type="entry name" value="Esterase"/>
    <property type="match status" value="1"/>
</dbReference>
<protein>
    <submittedName>
        <fullName evidence="1">Esterase/lipase superfamily enzyme</fullName>
    </submittedName>
</protein>
<dbReference type="PANTHER" id="PTHR48098">
    <property type="entry name" value="ENTEROCHELIN ESTERASE-RELATED"/>
    <property type="match status" value="1"/>
</dbReference>
<evidence type="ECO:0000313" key="1">
    <source>
        <dbReference type="EMBL" id="RKR80900.1"/>
    </source>
</evidence>
<dbReference type="InterPro" id="IPR029058">
    <property type="entry name" value="AB_hydrolase_fold"/>
</dbReference>
<dbReference type="SUPFAM" id="SSF53474">
    <property type="entry name" value="alpha/beta-Hydrolases"/>
    <property type="match status" value="1"/>
</dbReference>
<evidence type="ECO:0000313" key="2">
    <source>
        <dbReference type="Proteomes" id="UP000268007"/>
    </source>
</evidence>
<dbReference type="AlphaFoldDB" id="A0A495IW59"/>
<dbReference type="InterPro" id="IPR050583">
    <property type="entry name" value="Mycobacterial_A85_antigen"/>
</dbReference>
<dbReference type="Gene3D" id="3.40.50.1820">
    <property type="entry name" value="alpha/beta hydrolase"/>
    <property type="match status" value="1"/>
</dbReference>
<sequence length="260" mass="30345">MHIHTPAHLLICTLKTIALYYTKLKALKEEYKRWYSRNLSRHLDMLIFGDRGYPVILFPTSMGRYYQNKDFGLIESVRWFIEQGLVKIYCIDSIDEQSWYNKAIHPADRARTHVAYDKMLDQELAPWAMYETGASKIAVAGCSFGGYHAANFAFKHPDKVAHLFSMGGAFDIKQFTNGFYNDDIFYNNPPDFLPGSNQANLWQMNIILGTAHDDFCKGENIRLSNILKQKHINHWLDIRNGTHDWPVWRQMFPHYLSTIK</sequence>
<dbReference type="Proteomes" id="UP000268007">
    <property type="component" value="Unassembled WGS sequence"/>
</dbReference>
<reference evidence="1 2" key="1">
    <citation type="submission" date="2018-10" db="EMBL/GenBank/DDBJ databases">
        <title>Genomic Encyclopedia of Archaeal and Bacterial Type Strains, Phase II (KMG-II): from individual species to whole genera.</title>
        <authorList>
            <person name="Goeker M."/>
        </authorList>
    </citation>
    <scope>NUCLEOTIDE SEQUENCE [LARGE SCALE GENOMIC DNA]</scope>
    <source>
        <strain evidence="1 2">DSM 18602</strain>
    </source>
</reference>
<comment type="caution">
    <text evidence="1">The sequence shown here is derived from an EMBL/GenBank/DDBJ whole genome shotgun (WGS) entry which is preliminary data.</text>
</comment>